<evidence type="ECO:0000313" key="6">
    <source>
        <dbReference type="EMBL" id="KAF6161587.1"/>
    </source>
</evidence>
<dbReference type="EMBL" id="JACGCM010001129">
    <property type="protein sequence ID" value="KAF6161587.1"/>
    <property type="molecule type" value="Genomic_DNA"/>
</dbReference>
<dbReference type="Gene3D" id="2.20.70.10">
    <property type="match status" value="1"/>
</dbReference>
<keyword evidence="2" id="KW-0963">Cytoplasm</keyword>
<dbReference type="PANTHER" id="PTHR14791:SF29">
    <property type="entry name" value="PROTEIN KIBRA"/>
    <property type="match status" value="1"/>
</dbReference>
<dbReference type="InterPro" id="IPR056440">
    <property type="entry name" value="Zn-ribbon_GIR1"/>
</dbReference>
<proteinExistence type="predicted"/>
<dbReference type="Proteomes" id="UP000541444">
    <property type="component" value="Unassembled WGS sequence"/>
</dbReference>
<dbReference type="OrthoDB" id="1930512at2759"/>
<dbReference type="GO" id="GO:0005737">
    <property type="term" value="C:cytoplasm"/>
    <property type="evidence" value="ECO:0007669"/>
    <property type="project" value="UniProtKB-SubCell"/>
</dbReference>
<protein>
    <recommendedName>
        <fullName evidence="5">WW domain-containing protein</fullName>
    </recommendedName>
</protein>
<sequence>MASSDVMKMTKSLQNCSLNGSDAVKNDDPTIELNSEVALPYEWEQILDLKTGELYYVNGKTGMKQSEDPRKTATLIEDLCCSGDEDDSSVDSEGSTSDSFSPSSSLTEHYVDDRDNKDNVLVVAGCRGCLMYFMLPRSVQECPRCRTSLLHFDQPQQQQR</sequence>
<feature type="compositionally biased region" description="Low complexity" evidence="4">
    <location>
        <begin position="91"/>
        <end position="105"/>
    </location>
</feature>
<comment type="subcellular location">
    <subcellularLocation>
        <location evidence="1">Cytoplasm</location>
    </subcellularLocation>
</comment>
<evidence type="ECO:0000256" key="1">
    <source>
        <dbReference type="ARBA" id="ARBA00004496"/>
    </source>
</evidence>
<evidence type="ECO:0000256" key="3">
    <source>
        <dbReference type="ARBA" id="ARBA00022553"/>
    </source>
</evidence>
<dbReference type="PROSITE" id="PS50020">
    <property type="entry name" value="WW_DOMAIN_2"/>
    <property type="match status" value="1"/>
</dbReference>
<reference evidence="6 7" key="1">
    <citation type="journal article" date="2020" name="IScience">
        <title>Genome Sequencing of the Endangered Kingdonia uniflora (Circaeasteraceae, Ranunculales) Reveals Potential Mechanisms of Evolutionary Specialization.</title>
        <authorList>
            <person name="Sun Y."/>
            <person name="Deng T."/>
            <person name="Zhang A."/>
            <person name="Moore M.J."/>
            <person name="Landis J.B."/>
            <person name="Lin N."/>
            <person name="Zhang H."/>
            <person name="Zhang X."/>
            <person name="Huang J."/>
            <person name="Zhang X."/>
            <person name="Sun H."/>
            <person name="Wang H."/>
        </authorList>
    </citation>
    <scope>NUCLEOTIDE SEQUENCE [LARGE SCALE GENOMIC DNA]</scope>
    <source>
        <strain evidence="6">TB1705</strain>
        <tissue evidence="6">Leaf</tissue>
    </source>
</reference>
<evidence type="ECO:0000313" key="7">
    <source>
        <dbReference type="Proteomes" id="UP000541444"/>
    </source>
</evidence>
<gene>
    <name evidence="6" type="ORF">GIB67_009466</name>
</gene>
<keyword evidence="7" id="KW-1185">Reference proteome</keyword>
<dbReference type="PANTHER" id="PTHR14791">
    <property type="entry name" value="BOMB/KIRA PROTEINS"/>
    <property type="match status" value="1"/>
</dbReference>
<feature type="domain" description="WW" evidence="5">
    <location>
        <begin position="37"/>
        <end position="71"/>
    </location>
</feature>
<comment type="caution">
    <text evidence="6">The sequence shown here is derived from an EMBL/GenBank/DDBJ whole genome shotgun (WGS) entry which is preliminary data.</text>
</comment>
<keyword evidence="3" id="KW-0597">Phosphoprotein</keyword>
<dbReference type="InterPro" id="IPR001202">
    <property type="entry name" value="WW_dom"/>
</dbReference>
<dbReference type="AlphaFoldDB" id="A0A7J7N387"/>
<dbReference type="Pfam" id="PF24747">
    <property type="entry name" value="Zn-ribbon_GIR1"/>
    <property type="match status" value="1"/>
</dbReference>
<evidence type="ECO:0000256" key="2">
    <source>
        <dbReference type="ARBA" id="ARBA00022490"/>
    </source>
</evidence>
<name>A0A7J7N387_9MAGN</name>
<dbReference type="InterPro" id="IPR051105">
    <property type="entry name" value="WWC/KIBRA_Hippo_Reg"/>
</dbReference>
<organism evidence="6 7">
    <name type="scientific">Kingdonia uniflora</name>
    <dbReference type="NCBI Taxonomy" id="39325"/>
    <lineage>
        <taxon>Eukaryota</taxon>
        <taxon>Viridiplantae</taxon>
        <taxon>Streptophyta</taxon>
        <taxon>Embryophyta</taxon>
        <taxon>Tracheophyta</taxon>
        <taxon>Spermatophyta</taxon>
        <taxon>Magnoliopsida</taxon>
        <taxon>Ranunculales</taxon>
        <taxon>Circaeasteraceae</taxon>
        <taxon>Kingdonia</taxon>
    </lineage>
</organism>
<dbReference type="SUPFAM" id="SSF51045">
    <property type="entry name" value="WW domain"/>
    <property type="match status" value="1"/>
</dbReference>
<dbReference type="InterPro" id="IPR036020">
    <property type="entry name" value="WW_dom_sf"/>
</dbReference>
<evidence type="ECO:0000256" key="4">
    <source>
        <dbReference type="SAM" id="MobiDB-lite"/>
    </source>
</evidence>
<evidence type="ECO:0000259" key="5">
    <source>
        <dbReference type="PROSITE" id="PS50020"/>
    </source>
</evidence>
<accession>A0A7J7N387</accession>
<feature type="region of interest" description="Disordered" evidence="4">
    <location>
        <begin position="82"/>
        <end position="111"/>
    </location>
</feature>